<feature type="compositionally biased region" description="Basic residues" evidence="1">
    <location>
        <begin position="102"/>
        <end position="114"/>
    </location>
</feature>
<evidence type="ECO:0000256" key="1">
    <source>
        <dbReference type="SAM" id="MobiDB-lite"/>
    </source>
</evidence>
<organism evidence="2 3">
    <name type="scientific">Microbacterium psychrotolerans</name>
    <dbReference type="NCBI Taxonomy" id="3068321"/>
    <lineage>
        <taxon>Bacteria</taxon>
        <taxon>Bacillati</taxon>
        <taxon>Actinomycetota</taxon>
        <taxon>Actinomycetes</taxon>
        <taxon>Micrococcales</taxon>
        <taxon>Microbacteriaceae</taxon>
        <taxon>Microbacterium</taxon>
    </lineage>
</organism>
<dbReference type="EMBL" id="JAVFWO010000004">
    <property type="protein sequence ID" value="MDQ7879270.1"/>
    <property type="molecule type" value="Genomic_DNA"/>
</dbReference>
<sequence length="114" mass="13015">MPAKQIHRWLDDGGAPASEPIELSPPVTWSPQALNARLVAEEALRALPRRPSAITAEARARISRIIAQVEQRQLTLRAATAQLRDLTIRLQQHRRAEEARRRQWRSGRLSHRHA</sequence>
<accession>A0ABU0Z5M2</accession>
<evidence type="ECO:0000313" key="3">
    <source>
        <dbReference type="Proteomes" id="UP001235133"/>
    </source>
</evidence>
<proteinExistence type="predicted"/>
<protein>
    <recommendedName>
        <fullName evidence="4">Transposase</fullName>
    </recommendedName>
</protein>
<feature type="region of interest" description="Disordered" evidence="1">
    <location>
        <begin position="1"/>
        <end position="26"/>
    </location>
</feature>
<dbReference type="RefSeq" id="WP_308868886.1">
    <property type="nucleotide sequence ID" value="NZ_JAVFWO010000004.1"/>
</dbReference>
<dbReference type="Proteomes" id="UP001235133">
    <property type="component" value="Unassembled WGS sequence"/>
</dbReference>
<gene>
    <name evidence="2" type="ORF">Q9R08_14870</name>
</gene>
<reference evidence="2 3" key="1">
    <citation type="submission" date="2023-08" db="EMBL/GenBank/DDBJ databases">
        <title>Microbacterium psychrotolerans sp. nov., a psychrotolerant bacterium isolated from soil in Heilongjiang Province, China.</title>
        <authorList>
            <person name="An P."/>
            <person name="Zhao D."/>
            <person name="Xiang H."/>
        </authorList>
    </citation>
    <scope>NUCLEOTIDE SEQUENCE [LARGE SCALE GENOMIC DNA]</scope>
    <source>
        <strain evidence="2 3">QXD-8</strain>
    </source>
</reference>
<name>A0ABU0Z5M2_9MICO</name>
<keyword evidence="3" id="KW-1185">Reference proteome</keyword>
<comment type="caution">
    <text evidence="2">The sequence shown here is derived from an EMBL/GenBank/DDBJ whole genome shotgun (WGS) entry which is preliminary data.</text>
</comment>
<feature type="region of interest" description="Disordered" evidence="1">
    <location>
        <begin position="93"/>
        <end position="114"/>
    </location>
</feature>
<evidence type="ECO:0000313" key="2">
    <source>
        <dbReference type="EMBL" id="MDQ7879270.1"/>
    </source>
</evidence>
<evidence type="ECO:0008006" key="4">
    <source>
        <dbReference type="Google" id="ProtNLM"/>
    </source>
</evidence>